<dbReference type="InterPro" id="IPR037185">
    <property type="entry name" value="EmrE-like"/>
</dbReference>
<evidence type="ECO:0000256" key="1">
    <source>
        <dbReference type="SAM" id="MobiDB-lite"/>
    </source>
</evidence>
<evidence type="ECO:0000259" key="3">
    <source>
        <dbReference type="Pfam" id="PF00892"/>
    </source>
</evidence>
<keyword evidence="2" id="KW-0472">Membrane</keyword>
<dbReference type="EMBL" id="RZNJ01000001">
    <property type="protein sequence ID" value="RUT34979.1"/>
    <property type="molecule type" value="Genomic_DNA"/>
</dbReference>
<feature type="transmembrane region" description="Helical" evidence="2">
    <location>
        <begin position="79"/>
        <end position="98"/>
    </location>
</feature>
<feature type="transmembrane region" description="Helical" evidence="2">
    <location>
        <begin position="142"/>
        <end position="160"/>
    </location>
</feature>
<dbReference type="InterPro" id="IPR000620">
    <property type="entry name" value="EamA_dom"/>
</dbReference>
<dbReference type="GO" id="GO:0016020">
    <property type="term" value="C:membrane"/>
    <property type="evidence" value="ECO:0007669"/>
    <property type="project" value="InterPro"/>
</dbReference>
<feature type="transmembrane region" description="Helical" evidence="2">
    <location>
        <begin position="283"/>
        <end position="299"/>
    </location>
</feature>
<protein>
    <submittedName>
        <fullName evidence="4">DMT family transporter</fullName>
    </submittedName>
</protein>
<evidence type="ECO:0000313" key="5">
    <source>
        <dbReference type="Proteomes" id="UP000281547"/>
    </source>
</evidence>
<evidence type="ECO:0000313" key="4">
    <source>
        <dbReference type="EMBL" id="RUT34979.1"/>
    </source>
</evidence>
<proteinExistence type="predicted"/>
<dbReference type="PANTHER" id="PTHR22911:SF103">
    <property type="entry name" value="BLR2811 PROTEIN"/>
    <property type="match status" value="1"/>
</dbReference>
<keyword evidence="5" id="KW-1185">Reference proteome</keyword>
<keyword evidence="2" id="KW-1133">Transmembrane helix</keyword>
<feature type="domain" description="EamA" evidence="3">
    <location>
        <begin position="192"/>
        <end position="321"/>
    </location>
</feature>
<dbReference type="AlphaFoldDB" id="A0A433XLM2"/>
<dbReference type="Pfam" id="PF00892">
    <property type="entry name" value="EamA"/>
    <property type="match status" value="2"/>
</dbReference>
<feature type="region of interest" description="Disordered" evidence="1">
    <location>
        <begin position="1"/>
        <end position="21"/>
    </location>
</feature>
<organism evidence="4 5">
    <name type="scientific">Arsenicitalea aurantiaca</name>
    <dbReference type="NCBI Taxonomy" id="1783274"/>
    <lineage>
        <taxon>Bacteria</taxon>
        <taxon>Pseudomonadati</taxon>
        <taxon>Pseudomonadota</taxon>
        <taxon>Alphaproteobacteria</taxon>
        <taxon>Hyphomicrobiales</taxon>
        <taxon>Devosiaceae</taxon>
        <taxon>Arsenicitalea</taxon>
    </lineage>
</organism>
<feature type="transmembrane region" description="Helical" evidence="2">
    <location>
        <begin position="192"/>
        <end position="211"/>
    </location>
</feature>
<gene>
    <name evidence="4" type="ORF">EMQ25_03220</name>
</gene>
<feature type="domain" description="EamA" evidence="3">
    <location>
        <begin position="50"/>
        <end position="183"/>
    </location>
</feature>
<keyword evidence="2" id="KW-0812">Transmembrane</keyword>
<comment type="caution">
    <text evidence="4">The sequence shown here is derived from an EMBL/GenBank/DDBJ whole genome shotgun (WGS) entry which is preliminary data.</text>
</comment>
<feature type="transmembrane region" description="Helical" evidence="2">
    <location>
        <begin position="223"/>
        <end position="244"/>
    </location>
</feature>
<dbReference type="PANTHER" id="PTHR22911">
    <property type="entry name" value="ACYL-MALONYL CONDENSING ENZYME-RELATED"/>
    <property type="match status" value="1"/>
</dbReference>
<feature type="transmembrane region" description="Helical" evidence="2">
    <location>
        <begin position="305"/>
        <end position="323"/>
    </location>
</feature>
<sequence>MCPGARGPTGREPAAPTAGFPGFRDAVMTKSGGSGSATGGAGPRVDNVGRGIALTVIAILIFGTQDAVAKILVQDYSPFQITMMRYWAFGLFALFLVSRQAPLRRAFASKAPGIQVARALLLVGDLWLFAIANQVVPLAELQAISLVYPLVVTICAIPILGEKVGLFRFVAVGVGFLGAMIIVRPGGLPLDWGTLSAIASATFYALYICFTRKVAHRDSTATSMAYVGVIGLVLTSAVGVFFWQDMDLQGWLLTGYVMITSCVAHWLIVVALGHAPASAVQPFNYTALPWGIVLSYLVFGHLIDAISLIGAVIIVGAGLVVMARERARIRTDRAARPSRAEEEAPPH</sequence>
<name>A0A433XLM2_9HYPH</name>
<dbReference type="Proteomes" id="UP000281547">
    <property type="component" value="Unassembled WGS sequence"/>
</dbReference>
<feature type="transmembrane region" description="Helical" evidence="2">
    <location>
        <begin position="167"/>
        <end position="186"/>
    </location>
</feature>
<feature type="transmembrane region" description="Helical" evidence="2">
    <location>
        <begin position="52"/>
        <end position="73"/>
    </location>
</feature>
<evidence type="ECO:0000256" key="2">
    <source>
        <dbReference type="SAM" id="Phobius"/>
    </source>
</evidence>
<feature type="transmembrane region" description="Helical" evidence="2">
    <location>
        <begin position="250"/>
        <end position="271"/>
    </location>
</feature>
<dbReference type="SUPFAM" id="SSF103481">
    <property type="entry name" value="Multidrug resistance efflux transporter EmrE"/>
    <property type="match status" value="2"/>
</dbReference>
<reference evidence="4 5" key="1">
    <citation type="journal article" date="2016" name="Int. J. Syst. Evol. Microbiol.">
        <title>Arsenicitalea aurantiaca gen. nov., sp. nov., a new member of the family Hyphomicrobiaceae, isolated from high-arsenic sediment.</title>
        <authorList>
            <person name="Mu Y."/>
            <person name="Zhou L."/>
            <person name="Zeng X.C."/>
            <person name="Liu L."/>
            <person name="Pan Y."/>
            <person name="Chen X."/>
            <person name="Wang J."/>
            <person name="Li S."/>
            <person name="Li W.J."/>
            <person name="Wang Y."/>
        </authorList>
    </citation>
    <scope>NUCLEOTIDE SEQUENCE [LARGE SCALE GENOMIC DNA]</scope>
    <source>
        <strain evidence="4 5">42-50</strain>
    </source>
</reference>
<accession>A0A433XLM2</accession>
<feature type="transmembrane region" description="Helical" evidence="2">
    <location>
        <begin position="119"/>
        <end position="136"/>
    </location>
</feature>